<protein>
    <recommendedName>
        <fullName evidence="4">Lysozyme inhibitor LprI N-terminal domain-containing protein</fullName>
    </recommendedName>
</protein>
<evidence type="ECO:0000313" key="2">
    <source>
        <dbReference type="EMBL" id="TNC16049.1"/>
    </source>
</evidence>
<evidence type="ECO:0000313" key="3">
    <source>
        <dbReference type="Proteomes" id="UP000305267"/>
    </source>
</evidence>
<name>A0A5C4LMV5_9HYPH</name>
<reference evidence="2 3" key="1">
    <citation type="submission" date="2019-06" db="EMBL/GenBank/DDBJ databases">
        <title>Genome of Methylobacterium sp. 17Sr1-39.</title>
        <authorList>
            <person name="Seo T."/>
        </authorList>
    </citation>
    <scope>NUCLEOTIDE SEQUENCE [LARGE SCALE GENOMIC DNA]</scope>
    <source>
        <strain evidence="2 3">17Sr1-39</strain>
    </source>
</reference>
<evidence type="ECO:0000256" key="1">
    <source>
        <dbReference type="SAM" id="SignalP"/>
    </source>
</evidence>
<organism evidence="2 3">
    <name type="scientific">Methylobacterium terricola</name>
    <dbReference type="NCBI Taxonomy" id="2583531"/>
    <lineage>
        <taxon>Bacteria</taxon>
        <taxon>Pseudomonadati</taxon>
        <taxon>Pseudomonadota</taxon>
        <taxon>Alphaproteobacteria</taxon>
        <taxon>Hyphomicrobiales</taxon>
        <taxon>Methylobacteriaceae</taxon>
        <taxon>Methylobacterium</taxon>
    </lineage>
</organism>
<sequence>MTLRWASMGLAPLALALAGAPAAAETGLADLEARWHACVRQAFAGQPLGLERRAAQRAALAACKAQEDTYVHAMLAAQEADIRARATRGAVARARDWALNAAMKAKATLGGVIDRLRW</sequence>
<feature type="signal peptide" evidence="1">
    <location>
        <begin position="1"/>
        <end position="24"/>
    </location>
</feature>
<evidence type="ECO:0008006" key="4">
    <source>
        <dbReference type="Google" id="ProtNLM"/>
    </source>
</evidence>
<dbReference type="EMBL" id="VDDA01000001">
    <property type="protein sequence ID" value="TNC16049.1"/>
    <property type="molecule type" value="Genomic_DNA"/>
</dbReference>
<dbReference type="Proteomes" id="UP000305267">
    <property type="component" value="Unassembled WGS sequence"/>
</dbReference>
<keyword evidence="3" id="KW-1185">Reference proteome</keyword>
<dbReference type="AlphaFoldDB" id="A0A5C4LMV5"/>
<keyword evidence="1" id="KW-0732">Signal</keyword>
<accession>A0A5C4LMV5</accession>
<dbReference type="RefSeq" id="WP_139033866.1">
    <property type="nucleotide sequence ID" value="NZ_VDDA01000001.1"/>
</dbReference>
<comment type="caution">
    <text evidence="2">The sequence shown here is derived from an EMBL/GenBank/DDBJ whole genome shotgun (WGS) entry which is preliminary data.</text>
</comment>
<feature type="chain" id="PRO_5023040633" description="Lysozyme inhibitor LprI N-terminal domain-containing protein" evidence="1">
    <location>
        <begin position="25"/>
        <end position="118"/>
    </location>
</feature>
<gene>
    <name evidence="2" type="ORF">FF100_01930</name>
</gene>
<proteinExistence type="predicted"/>